<evidence type="ECO:0000313" key="1">
    <source>
        <dbReference type="EMBL" id="SVC73015.1"/>
    </source>
</evidence>
<dbReference type="AlphaFoldDB" id="A0A382PK26"/>
<sequence>MTKYSVESIAISSDRTRANYLVAMVAEDLIGNRHSKSGGNKFVDHLRNPSNALKVDGCEKAPRKKTDSTTLYQDEEQDAPLNKIRKWELLFSSDKHLKCRKSTTSDTTTTTGVTNPTKDTKRLQIVTICDSGCDYESPGIYDKMYIGRMQVNMNQGKKRKFLYFQAHYVLE</sequence>
<protein>
    <submittedName>
        <fullName evidence="1">Uncharacterized protein</fullName>
    </submittedName>
</protein>
<dbReference type="EMBL" id="UINC01107551">
    <property type="protein sequence ID" value="SVC73015.1"/>
    <property type="molecule type" value="Genomic_DNA"/>
</dbReference>
<organism evidence="1">
    <name type="scientific">marine metagenome</name>
    <dbReference type="NCBI Taxonomy" id="408172"/>
    <lineage>
        <taxon>unclassified sequences</taxon>
        <taxon>metagenomes</taxon>
        <taxon>ecological metagenomes</taxon>
    </lineage>
</organism>
<accession>A0A382PK26</accession>
<name>A0A382PK26_9ZZZZ</name>
<proteinExistence type="predicted"/>
<reference evidence="1" key="1">
    <citation type="submission" date="2018-05" db="EMBL/GenBank/DDBJ databases">
        <authorList>
            <person name="Lanie J.A."/>
            <person name="Ng W.-L."/>
            <person name="Kazmierczak K.M."/>
            <person name="Andrzejewski T.M."/>
            <person name="Davidsen T.M."/>
            <person name="Wayne K.J."/>
            <person name="Tettelin H."/>
            <person name="Glass J.I."/>
            <person name="Rusch D."/>
            <person name="Podicherti R."/>
            <person name="Tsui H.-C.T."/>
            <person name="Winkler M.E."/>
        </authorList>
    </citation>
    <scope>NUCLEOTIDE SEQUENCE</scope>
</reference>
<gene>
    <name evidence="1" type="ORF">METZ01_LOCUS325869</name>
</gene>